<evidence type="ECO:0000313" key="1">
    <source>
        <dbReference type="EMBL" id="KZP09317.1"/>
    </source>
</evidence>
<dbReference type="AlphaFoldDB" id="A0A165Y8R8"/>
<reference evidence="1 2" key="1">
    <citation type="journal article" date="2016" name="Mol. Biol. Evol.">
        <title>Comparative Genomics of Early-Diverging Mushroom-Forming Fungi Provides Insights into the Origins of Lignocellulose Decay Capabilities.</title>
        <authorList>
            <person name="Nagy L.G."/>
            <person name="Riley R."/>
            <person name="Tritt A."/>
            <person name="Adam C."/>
            <person name="Daum C."/>
            <person name="Floudas D."/>
            <person name="Sun H."/>
            <person name="Yadav J.S."/>
            <person name="Pangilinan J."/>
            <person name="Larsson K.H."/>
            <person name="Matsuura K."/>
            <person name="Barry K."/>
            <person name="Labutti K."/>
            <person name="Kuo R."/>
            <person name="Ohm R.A."/>
            <person name="Bhattacharya S.S."/>
            <person name="Shirouzu T."/>
            <person name="Yoshinaga Y."/>
            <person name="Martin F.M."/>
            <person name="Grigoriev I.V."/>
            <person name="Hibbett D.S."/>
        </authorList>
    </citation>
    <scope>NUCLEOTIDE SEQUENCE [LARGE SCALE GENOMIC DNA]</scope>
    <source>
        <strain evidence="1 2">CBS 109695</strain>
    </source>
</reference>
<gene>
    <name evidence="1" type="ORF">FIBSPDRAFT_873689</name>
</gene>
<dbReference type="Proteomes" id="UP000076532">
    <property type="component" value="Unassembled WGS sequence"/>
</dbReference>
<proteinExistence type="predicted"/>
<accession>A0A165Y8R8</accession>
<organism evidence="1 2">
    <name type="scientific">Athelia psychrophila</name>
    <dbReference type="NCBI Taxonomy" id="1759441"/>
    <lineage>
        <taxon>Eukaryota</taxon>
        <taxon>Fungi</taxon>
        <taxon>Dikarya</taxon>
        <taxon>Basidiomycota</taxon>
        <taxon>Agaricomycotina</taxon>
        <taxon>Agaricomycetes</taxon>
        <taxon>Agaricomycetidae</taxon>
        <taxon>Atheliales</taxon>
        <taxon>Atheliaceae</taxon>
        <taxon>Athelia</taxon>
    </lineage>
</organism>
<name>A0A165Y8R8_9AGAM</name>
<evidence type="ECO:0000313" key="2">
    <source>
        <dbReference type="Proteomes" id="UP000076532"/>
    </source>
</evidence>
<protein>
    <submittedName>
        <fullName evidence="1">Uncharacterized protein</fullName>
    </submittedName>
</protein>
<sequence length="101" mass="11197">MRPACIFLKNLKTTSLRRLWVLCTGAQLCSAAFVSEEVDRRPELVSLLLTLLVRGLSYSLALERLRLIIQDVFPSSECHHDHYPLSLGCLARGGSSRAANA</sequence>
<dbReference type="EMBL" id="KV417703">
    <property type="protein sequence ID" value="KZP09317.1"/>
    <property type="molecule type" value="Genomic_DNA"/>
</dbReference>
<keyword evidence="2" id="KW-1185">Reference proteome</keyword>